<gene>
    <name evidence="2" type="ORF">LXT13_14525</name>
</gene>
<comment type="caution">
    <text evidence="2">The sequence shown here is derived from an EMBL/GenBank/DDBJ whole genome shotgun (WGS) entry which is preliminary data.</text>
</comment>
<dbReference type="SUPFAM" id="SSF54593">
    <property type="entry name" value="Glyoxalase/Bleomycin resistance protein/Dihydroxybiphenyl dioxygenase"/>
    <property type="match status" value="1"/>
</dbReference>
<dbReference type="PANTHER" id="PTHR36437">
    <property type="entry name" value="GLYOXALASE/BLEOMYCIN RESISTANCE PROTEIN/DIOXYGENASE"/>
    <property type="match status" value="1"/>
</dbReference>
<dbReference type="InterPro" id="IPR029068">
    <property type="entry name" value="Glyas_Bleomycin-R_OHBP_Dase"/>
</dbReference>
<dbReference type="Proteomes" id="UP001200741">
    <property type="component" value="Unassembled WGS sequence"/>
</dbReference>
<evidence type="ECO:0000313" key="2">
    <source>
        <dbReference type="EMBL" id="MCE4555618.1"/>
    </source>
</evidence>
<evidence type="ECO:0000313" key="3">
    <source>
        <dbReference type="Proteomes" id="UP001200741"/>
    </source>
</evidence>
<sequence length="134" mass="14844">MQIKIASIFVDDQDKALAFYTAKLGFRKMADIPMGETYRWLTVVSPDGVHGVELALEGTRYFEPGRLFQQALYAARRPATAFVTTDVAAEAKTLRERGVIVHGEPEDMGPITAVMFEDGCGNFIHLVQPKAQPQ</sequence>
<dbReference type="Pfam" id="PF00903">
    <property type="entry name" value="Glyoxalase"/>
    <property type="match status" value="1"/>
</dbReference>
<proteinExistence type="predicted"/>
<dbReference type="EMBL" id="JAJTWU010000005">
    <property type="protein sequence ID" value="MCE4555618.1"/>
    <property type="molecule type" value="Genomic_DNA"/>
</dbReference>
<dbReference type="RefSeq" id="WP_233372643.1">
    <property type="nucleotide sequence ID" value="NZ_JAJTWU010000005.1"/>
</dbReference>
<feature type="domain" description="VOC" evidence="1">
    <location>
        <begin position="2"/>
        <end position="129"/>
    </location>
</feature>
<dbReference type="PANTHER" id="PTHR36437:SF2">
    <property type="entry name" value="GLYOXALASE_BLEOMYCIN RESISTANCE PROTEIN_DIOXYGENASE"/>
    <property type="match status" value="1"/>
</dbReference>
<name>A0ABS8XWL1_9BURK</name>
<dbReference type="Gene3D" id="3.10.180.10">
    <property type="entry name" value="2,3-Dihydroxybiphenyl 1,2-Dioxygenase, domain 1"/>
    <property type="match status" value="1"/>
</dbReference>
<dbReference type="PROSITE" id="PS51819">
    <property type="entry name" value="VOC"/>
    <property type="match status" value="1"/>
</dbReference>
<dbReference type="InterPro" id="IPR037523">
    <property type="entry name" value="VOC_core"/>
</dbReference>
<keyword evidence="3" id="KW-1185">Reference proteome</keyword>
<organism evidence="2 3">
    <name type="scientific">Pelomonas cellulosilytica</name>
    <dbReference type="NCBI Taxonomy" id="2906762"/>
    <lineage>
        <taxon>Bacteria</taxon>
        <taxon>Pseudomonadati</taxon>
        <taxon>Pseudomonadota</taxon>
        <taxon>Betaproteobacteria</taxon>
        <taxon>Burkholderiales</taxon>
        <taxon>Sphaerotilaceae</taxon>
        <taxon>Roseateles</taxon>
    </lineage>
</organism>
<protein>
    <submittedName>
        <fullName evidence="2">VOC family protein</fullName>
    </submittedName>
</protein>
<evidence type="ECO:0000259" key="1">
    <source>
        <dbReference type="PROSITE" id="PS51819"/>
    </source>
</evidence>
<dbReference type="InterPro" id="IPR004360">
    <property type="entry name" value="Glyas_Fos-R_dOase_dom"/>
</dbReference>
<reference evidence="2 3" key="1">
    <citation type="submission" date="2021-12" db="EMBL/GenBank/DDBJ databases">
        <title>Genome seq of P8.</title>
        <authorList>
            <person name="Seo T."/>
        </authorList>
    </citation>
    <scope>NUCLEOTIDE SEQUENCE [LARGE SCALE GENOMIC DNA]</scope>
    <source>
        <strain evidence="2 3">P8</strain>
    </source>
</reference>
<accession>A0ABS8XWL1</accession>